<gene>
    <name evidence="2" type="ORF">METZ01_LOCUS362717</name>
</gene>
<reference evidence="2" key="1">
    <citation type="submission" date="2018-05" db="EMBL/GenBank/DDBJ databases">
        <authorList>
            <person name="Lanie J.A."/>
            <person name="Ng W.-L."/>
            <person name="Kazmierczak K.M."/>
            <person name="Andrzejewski T.M."/>
            <person name="Davidsen T.M."/>
            <person name="Wayne K.J."/>
            <person name="Tettelin H."/>
            <person name="Glass J.I."/>
            <person name="Rusch D."/>
            <person name="Podicherti R."/>
            <person name="Tsui H.-C.T."/>
            <person name="Winkler M.E."/>
        </authorList>
    </citation>
    <scope>NUCLEOTIDE SEQUENCE</scope>
</reference>
<evidence type="ECO:0000313" key="2">
    <source>
        <dbReference type="EMBL" id="SVD09863.1"/>
    </source>
</evidence>
<dbReference type="AlphaFoldDB" id="A0A382SJ68"/>
<dbReference type="EMBL" id="UINC01129458">
    <property type="protein sequence ID" value="SVD09863.1"/>
    <property type="molecule type" value="Genomic_DNA"/>
</dbReference>
<proteinExistence type="predicted"/>
<protein>
    <recommendedName>
        <fullName evidence="1">Thioredoxin domain-containing protein</fullName>
    </recommendedName>
</protein>
<dbReference type="InterPro" id="IPR036249">
    <property type="entry name" value="Thioredoxin-like_sf"/>
</dbReference>
<name>A0A382SJ68_9ZZZZ</name>
<feature type="domain" description="Thioredoxin" evidence="1">
    <location>
        <begin position="24"/>
        <end position="121"/>
    </location>
</feature>
<evidence type="ECO:0000259" key="1">
    <source>
        <dbReference type="Pfam" id="PF00085"/>
    </source>
</evidence>
<accession>A0A382SJ68</accession>
<sequence length="123" mass="14097">MKKLLILLFALISFNTFAVEKKTTFTQDLFNEAQKNGKIVVINSWNKSCGTCAQQTKVLNEAEKEFKDILFLSYEQTANTDIAELLNIDFWTTIVIYKNNIEVSRSIGQTDKSKIYSFIKKGI</sequence>
<dbReference type="Gene3D" id="3.40.30.10">
    <property type="entry name" value="Glutaredoxin"/>
    <property type="match status" value="1"/>
</dbReference>
<dbReference type="Pfam" id="PF00085">
    <property type="entry name" value="Thioredoxin"/>
    <property type="match status" value="1"/>
</dbReference>
<dbReference type="SUPFAM" id="SSF52833">
    <property type="entry name" value="Thioredoxin-like"/>
    <property type="match status" value="1"/>
</dbReference>
<dbReference type="CDD" id="cd02947">
    <property type="entry name" value="TRX_family"/>
    <property type="match status" value="1"/>
</dbReference>
<dbReference type="InterPro" id="IPR013766">
    <property type="entry name" value="Thioredoxin_domain"/>
</dbReference>
<organism evidence="2">
    <name type="scientific">marine metagenome</name>
    <dbReference type="NCBI Taxonomy" id="408172"/>
    <lineage>
        <taxon>unclassified sequences</taxon>
        <taxon>metagenomes</taxon>
        <taxon>ecological metagenomes</taxon>
    </lineage>
</organism>